<feature type="region of interest" description="Disordered" evidence="1">
    <location>
        <begin position="20"/>
        <end position="64"/>
    </location>
</feature>
<evidence type="ECO:0000313" key="2">
    <source>
        <dbReference type="EMBL" id="SVA96805.1"/>
    </source>
</evidence>
<name>A0A382A5I9_9ZZZZ</name>
<dbReference type="AlphaFoldDB" id="A0A382A5I9"/>
<evidence type="ECO:0000256" key="1">
    <source>
        <dbReference type="SAM" id="MobiDB-lite"/>
    </source>
</evidence>
<feature type="compositionally biased region" description="Polar residues" evidence="1">
    <location>
        <begin position="26"/>
        <end position="38"/>
    </location>
</feature>
<sequence length="64" mass="7279">NRHNHRNGRQIKIPVLPQNGYRAQIGNGNQPQHKPTYSKNRKGTGTKVPDNIKIGPEKKTDRPE</sequence>
<feature type="compositionally biased region" description="Basic and acidic residues" evidence="1">
    <location>
        <begin position="55"/>
        <end position="64"/>
    </location>
</feature>
<proteinExistence type="predicted"/>
<protein>
    <submittedName>
        <fullName evidence="2">Uncharacterized protein</fullName>
    </submittedName>
</protein>
<feature type="non-terminal residue" evidence="2">
    <location>
        <position position="1"/>
    </location>
</feature>
<gene>
    <name evidence="2" type="ORF">METZ01_LOCUS149659</name>
</gene>
<dbReference type="EMBL" id="UINC01023999">
    <property type="protein sequence ID" value="SVA96805.1"/>
    <property type="molecule type" value="Genomic_DNA"/>
</dbReference>
<organism evidence="2">
    <name type="scientific">marine metagenome</name>
    <dbReference type="NCBI Taxonomy" id="408172"/>
    <lineage>
        <taxon>unclassified sequences</taxon>
        <taxon>metagenomes</taxon>
        <taxon>ecological metagenomes</taxon>
    </lineage>
</organism>
<accession>A0A382A5I9</accession>
<reference evidence="2" key="1">
    <citation type="submission" date="2018-05" db="EMBL/GenBank/DDBJ databases">
        <authorList>
            <person name="Lanie J.A."/>
            <person name="Ng W.-L."/>
            <person name="Kazmierczak K.M."/>
            <person name="Andrzejewski T.M."/>
            <person name="Davidsen T.M."/>
            <person name="Wayne K.J."/>
            <person name="Tettelin H."/>
            <person name="Glass J.I."/>
            <person name="Rusch D."/>
            <person name="Podicherti R."/>
            <person name="Tsui H.-C.T."/>
            <person name="Winkler M.E."/>
        </authorList>
    </citation>
    <scope>NUCLEOTIDE SEQUENCE</scope>
</reference>